<accession>A0A4C1UMF2</accession>
<dbReference type="Proteomes" id="UP000299102">
    <property type="component" value="Unassembled WGS sequence"/>
</dbReference>
<gene>
    <name evidence="3" type="ORF">EVAR_77291_1</name>
</gene>
<evidence type="ECO:0000256" key="1">
    <source>
        <dbReference type="SAM" id="MobiDB-lite"/>
    </source>
</evidence>
<name>A0A4C1UMF2_EUMVA</name>
<keyword evidence="2" id="KW-1133">Transmembrane helix</keyword>
<reference evidence="3 4" key="1">
    <citation type="journal article" date="2019" name="Commun. Biol.">
        <title>The bagworm genome reveals a unique fibroin gene that provides high tensile strength.</title>
        <authorList>
            <person name="Kono N."/>
            <person name="Nakamura H."/>
            <person name="Ohtoshi R."/>
            <person name="Tomita M."/>
            <person name="Numata K."/>
            <person name="Arakawa K."/>
        </authorList>
    </citation>
    <scope>NUCLEOTIDE SEQUENCE [LARGE SCALE GENOMIC DNA]</scope>
</reference>
<dbReference type="EMBL" id="BGZK01000191">
    <property type="protein sequence ID" value="GBP27277.1"/>
    <property type="molecule type" value="Genomic_DNA"/>
</dbReference>
<keyword evidence="2" id="KW-0472">Membrane</keyword>
<keyword evidence="4" id="KW-1185">Reference proteome</keyword>
<evidence type="ECO:0000256" key="2">
    <source>
        <dbReference type="SAM" id="Phobius"/>
    </source>
</evidence>
<feature type="region of interest" description="Disordered" evidence="1">
    <location>
        <begin position="68"/>
        <end position="87"/>
    </location>
</feature>
<sequence>MYRMNPKSQQKAILWSVKYSTVSLRQTVSTVGTTYGTSGEHPDAVSSRREQTALFFVEPSWSPACGSKKRERAFPRKGTPWQRGVPPTCRWRTLRRLDFPDSLTVPTPAPKSSAQKTNECEKWKKRLEYAIPQFYCASVYVLCSIVYAHIN</sequence>
<organism evidence="3 4">
    <name type="scientific">Eumeta variegata</name>
    <name type="common">Bagworm moth</name>
    <name type="synonym">Eumeta japonica</name>
    <dbReference type="NCBI Taxonomy" id="151549"/>
    <lineage>
        <taxon>Eukaryota</taxon>
        <taxon>Metazoa</taxon>
        <taxon>Ecdysozoa</taxon>
        <taxon>Arthropoda</taxon>
        <taxon>Hexapoda</taxon>
        <taxon>Insecta</taxon>
        <taxon>Pterygota</taxon>
        <taxon>Neoptera</taxon>
        <taxon>Endopterygota</taxon>
        <taxon>Lepidoptera</taxon>
        <taxon>Glossata</taxon>
        <taxon>Ditrysia</taxon>
        <taxon>Tineoidea</taxon>
        <taxon>Psychidae</taxon>
        <taxon>Oiketicinae</taxon>
        <taxon>Eumeta</taxon>
    </lineage>
</organism>
<dbReference type="AlphaFoldDB" id="A0A4C1UMF2"/>
<comment type="caution">
    <text evidence="3">The sequence shown here is derived from an EMBL/GenBank/DDBJ whole genome shotgun (WGS) entry which is preliminary data.</text>
</comment>
<protein>
    <submittedName>
        <fullName evidence="3">Uncharacterized protein</fullName>
    </submittedName>
</protein>
<feature type="transmembrane region" description="Helical" evidence="2">
    <location>
        <begin position="129"/>
        <end position="150"/>
    </location>
</feature>
<keyword evidence="2" id="KW-0812">Transmembrane</keyword>
<proteinExistence type="predicted"/>
<evidence type="ECO:0000313" key="4">
    <source>
        <dbReference type="Proteomes" id="UP000299102"/>
    </source>
</evidence>
<evidence type="ECO:0000313" key="3">
    <source>
        <dbReference type="EMBL" id="GBP27277.1"/>
    </source>
</evidence>